<sequence>MQKKKSFKLPVILMFIVFAIIGLLLFLSQNYNSNANNESLLVENSQSEDKNTRDEPKRNERISIGGWIPQWASKSGLETLRRHDFWTGVSPVWYELNDDATLAPMLPENYKELLAYANSQNIEVIPSIANFDHVLFSKVVENEQKLQTHIEMIIKEVDYYDFAGIDLDYEAIALKDKESYFKILESLSRQLKAKNKKLSVTVLSKWGDDVKYGYYPETREVQDWTRIAQYADEVRVMAYDFTSQTATYPGPIAPMDWFIEVLDYALTKVPKEKLVMAVHTYAYEWYATSSADSESLLAFEPNGLANTYSGNRNSRAYTYETISVIHQKYPDGNLVDFQSEMIYRYQAPKSSGGIENRVVVYIDQEGISERAELAKNHGIKGIYFWRLGNDSDLYSHL</sequence>
<evidence type="ECO:0000259" key="2">
    <source>
        <dbReference type="PROSITE" id="PS51910"/>
    </source>
</evidence>
<dbReference type="Gene3D" id="3.20.20.80">
    <property type="entry name" value="Glycosidases"/>
    <property type="match status" value="1"/>
</dbReference>
<reference evidence="3" key="1">
    <citation type="journal article" date="2022" name="ISME J.">
        <title>A general approach to explore prokaryotic protein glycosylation reveals the unique surface layer modulation of an anammox bacterium.</title>
        <authorList>
            <person name="Pabst M."/>
            <person name="Grouzdev D.S."/>
            <person name="Lawson C.E."/>
            <person name="Kleikamp H.B.C."/>
            <person name="de Ram C."/>
            <person name="Louwen R."/>
            <person name="Lin Y.M."/>
            <person name="Lucker S."/>
            <person name="van Loosdrecht M.C.M."/>
            <person name="Laureni M."/>
        </authorList>
    </citation>
    <scope>NUCLEOTIDE SEQUENCE</scope>
    <source>
        <strain evidence="3">BROCD043</strain>
    </source>
</reference>
<dbReference type="SMART" id="SM00636">
    <property type="entry name" value="Glyco_18"/>
    <property type="match status" value="1"/>
</dbReference>
<dbReference type="PANTHER" id="PTHR46066:SF2">
    <property type="entry name" value="CHITINASE DOMAIN-CONTAINING PROTEIN 1"/>
    <property type="match status" value="1"/>
</dbReference>
<dbReference type="Pfam" id="PF00704">
    <property type="entry name" value="Glyco_hydro_18"/>
    <property type="match status" value="1"/>
</dbReference>
<dbReference type="Gene3D" id="3.10.50.10">
    <property type="match status" value="1"/>
</dbReference>
<name>A0A952ALE1_9BACT</name>
<dbReference type="Proteomes" id="UP000781173">
    <property type="component" value="Unassembled WGS sequence"/>
</dbReference>
<dbReference type="InterPro" id="IPR011583">
    <property type="entry name" value="Chitinase_II/V-like_cat"/>
</dbReference>
<feature type="transmembrane region" description="Helical" evidence="1">
    <location>
        <begin position="7"/>
        <end position="27"/>
    </location>
</feature>
<protein>
    <recommendedName>
        <fullName evidence="2">GH18 domain-containing protein</fullName>
    </recommendedName>
</protein>
<dbReference type="PROSITE" id="PS51910">
    <property type="entry name" value="GH18_2"/>
    <property type="match status" value="1"/>
</dbReference>
<comment type="caution">
    <text evidence="3">The sequence shown here is derived from an EMBL/GenBank/DDBJ whole genome shotgun (WGS) entry which is preliminary data.</text>
</comment>
<feature type="domain" description="GH18" evidence="2">
    <location>
        <begin position="62"/>
        <end position="397"/>
    </location>
</feature>
<dbReference type="SUPFAM" id="SSF51445">
    <property type="entry name" value="(Trans)glycosidases"/>
    <property type="match status" value="1"/>
</dbReference>
<evidence type="ECO:0000256" key="1">
    <source>
        <dbReference type="SAM" id="Phobius"/>
    </source>
</evidence>
<keyword evidence="1" id="KW-0472">Membrane</keyword>
<dbReference type="EMBL" id="JACFOF010000005">
    <property type="protein sequence ID" value="MBW7953683.1"/>
    <property type="molecule type" value="Genomic_DNA"/>
</dbReference>
<dbReference type="GO" id="GO:0008061">
    <property type="term" value="F:chitin binding"/>
    <property type="evidence" value="ECO:0007669"/>
    <property type="project" value="InterPro"/>
</dbReference>
<evidence type="ECO:0000313" key="3">
    <source>
        <dbReference type="EMBL" id="MBW7953683.1"/>
    </source>
</evidence>
<keyword evidence="1" id="KW-0812">Transmembrane</keyword>
<dbReference type="InterPro" id="IPR001223">
    <property type="entry name" value="Glyco_hydro18_cat"/>
</dbReference>
<accession>A0A952ALE1</accession>
<dbReference type="PANTHER" id="PTHR46066">
    <property type="entry name" value="CHITINASE DOMAIN-CONTAINING PROTEIN 1 FAMILY MEMBER"/>
    <property type="match status" value="1"/>
</dbReference>
<dbReference type="InterPro" id="IPR017853">
    <property type="entry name" value="GH"/>
</dbReference>
<gene>
    <name evidence="3" type="ORF">H3C67_02760</name>
</gene>
<proteinExistence type="predicted"/>
<keyword evidence="1" id="KW-1133">Transmembrane helix</keyword>
<dbReference type="InterPro" id="IPR029070">
    <property type="entry name" value="Chitinase_insertion_sf"/>
</dbReference>
<organism evidence="3 4">
    <name type="scientific">Candidatus Dojkabacteria bacterium</name>
    <dbReference type="NCBI Taxonomy" id="2099670"/>
    <lineage>
        <taxon>Bacteria</taxon>
        <taxon>Candidatus Dojkabacteria</taxon>
    </lineage>
</organism>
<evidence type="ECO:0000313" key="4">
    <source>
        <dbReference type="Proteomes" id="UP000781173"/>
    </source>
</evidence>
<dbReference type="AlphaFoldDB" id="A0A952ALE1"/>
<dbReference type="GO" id="GO:0005975">
    <property type="term" value="P:carbohydrate metabolic process"/>
    <property type="evidence" value="ECO:0007669"/>
    <property type="project" value="InterPro"/>
</dbReference>